<evidence type="ECO:0000313" key="3">
    <source>
        <dbReference type="Proteomes" id="UP000647241"/>
    </source>
</evidence>
<dbReference type="RefSeq" id="WP_188553613.1">
    <property type="nucleotide sequence ID" value="NZ_BMGT01000002.1"/>
</dbReference>
<dbReference type="Pfam" id="PF12802">
    <property type="entry name" value="MarR_2"/>
    <property type="match status" value="1"/>
</dbReference>
<dbReference type="InterPro" id="IPR039422">
    <property type="entry name" value="MarR/SlyA-like"/>
</dbReference>
<sequence>MNDLKKDGRETDTSGVHLWLVLWKAMRSLEAHAERNIGGFGMGQSDFGVLEALLHRGPLSVKQIGAKVLLTSGSMTAAVDRLEARGLVTRQDDAEDRRSRIIHLTDAGRELIERVFAEHREAMEEAVAGFPVEERAALIESLRRLGRLAEDKFSGK</sequence>
<dbReference type="PROSITE" id="PS50995">
    <property type="entry name" value="HTH_MARR_2"/>
    <property type="match status" value="1"/>
</dbReference>
<keyword evidence="3" id="KW-1185">Reference proteome</keyword>
<dbReference type="InterPro" id="IPR036388">
    <property type="entry name" value="WH-like_DNA-bd_sf"/>
</dbReference>
<dbReference type="InterPro" id="IPR000835">
    <property type="entry name" value="HTH_MarR-typ"/>
</dbReference>
<dbReference type="Gene3D" id="1.10.10.10">
    <property type="entry name" value="Winged helix-like DNA-binding domain superfamily/Winged helix DNA-binding domain"/>
    <property type="match status" value="1"/>
</dbReference>
<dbReference type="InterPro" id="IPR036390">
    <property type="entry name" value="WH_DNA-bd_sf"/>
</dbReference>
<dbReference type="PANTHER" id="PTHR33164:SF101">
    <property type="entry name" value="TRANSCRIPTIONAL REPRESSOR MPRA"/>
    <property type="match status" value="1"/>
</dbReference>
<dbReference type="GO" id="GO:0003700">
    <property type="term" value="F:DNA-binding transcription factor activity"/>
    <property type="evidence" value="ECO:0007669"/>
    <property type="project" value="InterPro"/>
</dbReference>
<dbReference type="SUPFAM" id="SSF46785">
    <property type="entry name" value="Winged helix' DNA-binding domain"/>
    <property type="match status" value="1"/>
</dbReference>
<reference evidence="2" key="1">
    <citation type="journal article" date="2014" name="Int. J. Syst. Evol. Microbiol.">
        <title>Complete genome sequence of Corynebacterium casei LMG S-19264T (=DSM 44701T), isolated from a smear-ripened cheese.</title>
        <authorList>
            <consortium name="US DOE Joint Genome Institute (JGI-PGF)"/>
            <person name="Walter F."/>
            <person name="Albersmeier A."/>
            <person name="Kalinowski J."/>
            <person name="Ruckert C."/>
        </authorList>
    </citation>
    <scope>NUCLEOTIDE SEQUENCE</scope>
    <source>
        <strain evidence="2">CGMCC 1.12997</strain>
    </source>
</reference>
<reference evidence="2" key="2">
    <citation type="submission" date="2020-09" db="EMBL/GenBank/DDBJ databases">
        <authorList>
            <person name="Sun Q."/>
            <person name="Zhou Y."/>
        </authorList>
    </citation>
    <scope>NUCLEOTIDE SEQUENCE</scope>
    <source>
        <strain evidence="2">CGMCC 1.12997</strain>
    </source>
</reference>
<dbReference type="GO" id="GO:0006950">
    <property type="term" value="P:response to stress"/>
    <property type="evidence" value="ECO:0007669"/>
    <property type="project" value="TreeGrafter"/>
</dbReference>
<name>A0A917HC90_9BACT</name>
<dbReference type="PRINTS" id="PR00598">
    <property type="entry name" value="HTHMARR"/>
</dbReference>
<protein>
    <submittedName>
        <fullName evidence="2">MarR family transcriptional regulator</fullName>
    </submittedName>
</protein>
<dbReference type="AlphaFoldDB" id="A0A917HC90"/>
<comment type="caution">
    <text evidence="2">The sequence shown here is derived from an EMBL/GenBank/DDBJ whole genome shotgun (WGS) entry which is preliminary data.</text>
</comment>
<organism evidence="2 3">
    <name type="scientific">Edaphobacter dinghuensis</name>
    <dbReference type="NCBI Taxonomy" id="1560005"/>
    <lineage>
        <taxon>Bacteria</taxon>
        <taxon>Pseudomonadati</taxon>
        <taxon>Acidobacteriota</taxon>
        <taxon>Terriglobia</taxon>
        <taxon>Terriglobales</taxon>
        <taxon>Acidobacteriaceae</taxon>
        <taxon>Edaphobacter</taxon>
    </lineage>
</organism>
<dbReference type="EMBL" id="BMGT01000002">
    <property type="protein sequence ID" value="GGG73910.1"/>
    <property type="molecule type" value="Genomic_DNA"/>
</dbReference>
<evidence type="ECO:0000313" key="2">
    <source>
        <dbReference type="EMBL" id="GGG73910.1"/>
    </source>
</evidence>
<dbReference type="Proteomes" id="UP000647241">
    <property type="component" value="Unassembled WGS sequence"/>
</dbReference>
<accession>A0A917HC90</accession>
<proteinExistence type="predicted"/>
<gene>
    <name evidence="2" type="ORF">GCM10011585_15620</name>
</gene>
<dbReference type="SMART" id="SM00347">
    <property type="entry name" value="HTH_MARR"/>
    <property type="match status" value="1"/>
</dbReference>
<dbReference type="PANTHER" id="PTHR33164">
    <property type="entry name" value="TRANSCRIPTIONAL REGULATOR, MARR FAMILY"/>
    <property type="match status" value="1"/>
</dbReference>
<evidence type="ECO:0000259" key="1">
    <source>
        <dbReference type="PROSITE" id="PS50995"/>
    </source>
</evidence>
<feature type="domain" description="HTH marR-type" evidence="1">
    <location>
        <begin position="15"/>
        <end position="147"/>
    </location>
</feature>